<feature type="domain" description="Nudix hydrolase" evidence="2">
    <location>
        <begin position="14"/>
        <end position="145"/>
    </location>
</feature>
<dbReference type="Proteomes" id="UP000231530">
    <property type="component" value="Unassembled WGS sequence"/>
</dbReference>
<dbReference type="PANTHER" id="PTHR43736">
    <property type="entry name" value="ADP-RIBOSE PYROPHOSPHATASE"/>
    <property type="match status" value="1"/>
</dbReference>
<comment type="caution">
    <text evidence="3">The sequence shown here is derived from an EMBL/GenBank/DDBJ whole genome shotgun (WGS) entry which is preliminary data.</text>
</comment>
<dbReference type="PROSITE" id="PS51462">
    <property type="entry name" value="NUDIX"/>
    <property type="match status" value="1"/>
</dbReference>
<dbReference type="EMBL" id="PFBY01000043">
    <property type="protein sequence ID" value="PIR76050.1"/>
    <property type="molecule type" value="Genomic_DNA"/>
</dbReference>
<evidence type="ECO:0000259" key="2">
    <source>
        <dbReference type="PROSITE" id="PS51462"/>
    </source>
</evidence>
<dbReference type="Pfam" id="PF00293">
    <property type="entry name" value="NUDIX"/>
    <property type="match status" value="1"/>
</dbReference>
<sequence>MSVNSKCNDMKKERFRIFSAVYLIFEKEGSILLLQRKNTRYMPGYYTPIAGHIDGNESATSAVIREAKEEAGVIVSKKDVSVAYITHRYSIEREYIDIYFVATHWEGEPRNMEPEKSGDMQWFDKKNLPNNVIPEVVVALHAIEKNIHYGEYGWDHEGSSLE</sequence>
<gene>
    <name evidence="3" type="ORF">COU32_04120</name>
</gene>
<name>A0A2H0TV74_9BACT</name>
<dbReference type="InterPro" id="IPR015797">
    <property type="entry name" value="NUDIX_hydrolase-like_dom_sf"/>
</dbReference>
<protein>
    <submittedName>
        <fullName evidence="3">NUDIX hydrolase</fullName>
    </submittedName>
</protein>
<keyword evidence="1 3" id="KW-0378">Hydrolase</keyword>
<evidence type="ECO:0000313" key="4">
    <source>
        <dbReference type="Proteomes" id="UP000231530"/>
    </source>
</evidence>
<dbReference type="AlphaFoldDB" id="A0A2H0TV74"/>
<dbReference type="InterPro" id="IPR000086">
    <property type="entry name" value="NUDIX_hydrolase_dom"/>
</dbReference>
<evidence type="ECO:0000313" key="3">
    <source>
        <dbReference type="EMBL" id="PIR76050.1"/>
    </source>
</evidence>
<dbReference type="PANTHER" id="PTHR43736:SF1">
    <property type="entry name" value="DIHYDRONEOPTERIN TRIPHOSPHATE DIPHOSPHATASE"/>
    <property type="match status" value="1"/>
</dbReference>
<dbReference type="Gene3D" id="3.90.79.10">
    <property type="entry name" value="Nucleoside Triphosphate Pyrophosphohydrolase"/>
    <property type="match status" value="1"/>
</dbReference>
<dbReference type="SUPFAM" id="SSF55811">
    <property type="entry name" value="Nudix"/>
    <property type="match status" value="1"/>
</dbReference>
<dbReference type="InterPro" id="IPR020084">
    <property type="entry name" value="NUDIX_hydrolase_CS"/>
</dbReference>
<organism evidence="3 4">
    <name type="scientific">Candidatus Magasanikbacteria bacterium CG10_big_fil_rev_8_21_14_0_10_42_10</name>
    <dbReference type="NCBI Taxonomy" id="1974649"/>
    <lineage>
        <taxon>Bacteria</taxon>
        <taxon>Candidatus Magasanikiibacteriota</taxon>
    </lineage>
</organism>
<evidence type="ECO:0000256" key="1">
    <source>
        <dbReference type="ARBA" id="ARBA00022801"/>
    </source>
</evidence>
<proteinExistence type="predicted"/>
<dbReference type="PROSITE" id="PS00893">
    <property type="entry name" value="NUDIX_BOX"/>
    <property type="match status" value="1"/>
</dbReference>
<dbReference type="CDD" id="cd04683">
    <property type="entry name" value="NUDIX_Hydrolase"/>
    <property type="match status" value="1"/>
</dbReference>
<dbReference type="GO" id="GO:0016787">
    <property type="term" value="F:hydrolase activity"/>
    <property type="evidence" value="ECO:0007669"/>
    <property type="project" value="UniProtKB-KW"/>
</dbReference>
<reference evidence="4" key="1">
    <citation type="submission" date="2017-09" db="EMBL/GenBank/DDBJ databases">
        <title>Depth-based differentiation of microbial function through sediment-hosted aquifers and enrichment of novel symbionts in the deep terrestrial subsurface.</title>
        <authorList>
            <person name="Probst A.J."/>
            <person name="Ladd B."/>
            <person name="Jarett J.K."/>
            <person name="Geller-Mcgrath D.E."/>
            <person name="Sieber C.M.K."/>
            <person name="Emerson J.B."/>
            <person name="Anantharaman K."/>
            <person name="Thomas B.C."/>
            <person name="Malmstrom R."/>
            <person name="Stieglmeier M."/>
            <person name="Klingl A."/>
            <person name="Woyke T."/>
            <person name="Ryan C.M."/>
            <person name="Banfield J.F."/>
        </authorList>
    </citation>
    <scope>NUCLEOTIDE SEQUENCE [LARGE SCALE GENOMIC DNA]</scope>
</reference>
<accession>A0A2H0TV74</accession>